<evidence type="ECO:0000256" key="4">
    <source>
        <dbReference type="ARBA" id="ARBA00022833"/>
    </source>
</evidence>
<accession>A0ABX1F1L2</accession>
<dbReference type="RefSeq" id="WP_168050738.1">
    <property type="nucleotide sequence ID" value="NZ_JAATJR010000004.1"/>
</dbReference>
<gene>
    <name evidence="5" type="ORF">HB662_15725</name>
</gene>
<comment type="cofactor">
    <cofactor evidence="1">
        <name>Zn(2+)</name>
        <dbReference type="ChEBI" id="CHEBI:29105"/>
    </cofactor>
</comment>
<dbReference type="Gene3D" id="3.20.20.70">
    <property type="entry name" value="Aldolase class I"/>
    <property type="match status" value="1"/>
</dbReference>
<keyword evidence="2" id="KW-0808">Transferase</keyword>
<dbReference type="EMBL" id="JAAVTX010000004">
    <property type="protein sequence ID" value="NKE46235.1"/>
    <property type="molecule type" value="Genomic_DNA"/>
</dbReference>
<keyword evidence="4" id="KW-0862">Zinc</keyword>
<dbReference type="InterPro" id="IPR008567">
    <property type="entry name" value="BKACE"/>
</dbReference>
<evidence type="ECO:0000313" key="6">
    <source>
        <dbReference type="Proteomes" id="UP000765160"/>
    </source>
</evidence>
<evidence type="ECO:0000256" key="2">
    <source>
        <dbReference type="ARBA" id="ARBA00022679"/>
    </source>
</evidence>
<proteinExistence type="predicted"/>
<dbReference type="Proteomes" id="UP000765160">
    <property type="component" value="Unassembled WGS sequence"/>
</dbReference>
<dbReference type="PANTHER" id="PTHR37418:SF2">
    <property type="entry name" value="3-KETO-5-AMINOHEXANOATE CLEAVAGE ENZYME"/>
    <property type="match status" value="1"/>
</dbReference>
<evidence type="ECO:0000256" key="1">
    <source>
        <dbReference type="ARBA" id="ARBA00001947"/>
    </source>
</evidence>
<protein>
    <submittedName>
        <fullName evidence="5">3-keto-5-aminohexanoate cleavage protein</fullName>
    </submittedName>
</protein>
<dbReference type="InterPro" id="IPR013785">
    <property type="entry name" value="Aldolase_TIM"/>
</dbReference>
<keyword evidence="3" id="KW-0479">Metal-binding</keyword>
<evidence type="ECO:0000313" key="5">
    <source>
        <dbReference type="EMBL" id="NKE46235.1"/>
    </source>
</evidence>
<comment type="caution">
    <text evidence="5">The sequence shown here is derived from an EMBL/GenBank/DDBJ whole genome shotgun (WGS) entry which is preliminary data.</text>
</comment>
<organism evidence="5 6">
    <name type="scientific">Falsiroseomonas frigidaquae</name>
    <dbReference type="NCBI Taxonomy" id="487318"/>
    <lineage>
        <taxon>Bacteria</taxon>
        <taxon>Pseudomonadati</taxon>
        <taxon>Pseudomonadota</taxon>
        <taxon>Alphaproteobacteria</taxon>
        <taxon>Acetobacterales</taxon>
        <taxon>Roseomonadaceae</taxon>
        <taxon>Falsiroseomonas</taxon>
    </lineage>
</organism>
<keyword evidence="6" id="KW-1185">Reference proteome</keyword>
<dbReference type="Pfam" id="PF05853">
    <property type="entry name" value="BKACE"/>
    <property type="match status" value="1"/>
</dbReference>
<sequence length="289" mass="31624">MTKKLIINVRLNEWEKRGPNPHIPYSPREIAEDAAKCREAGASIVHVHARGPNGERSHSPELYAEITKEIRARSDILIHTTLGNVYLEGEAEDRVKHVAASKPDIATIDIGSTNMDRYNPAEKRWETTDKVYQNSIESCMFFARTMKELGVKPSVGVWTVAFMRATAAFIEMGLLDNPALAKIPLCGGGRLAGHEATPAGLAAFLHAIPKDESIQWAVCTKHANIFPCAAMAIAEGGHVAPGLGDYHYPELGCPTNADIVHRIARMSRDMAREVATSADARELLRMPPG</sequence>
<evidence type="ECO:0000256" key="3">
    <source>
        <dbReference type="ARBA" id="ARBA00022723"/>
    </source>
</evidence>
<dbReference type="PANTHER" id="PTHR37418">
    <property type="entry name" value="3-KETO-5-AMINOHEXANOATE CLEAVAGE ENZYME-RELATED"/>
    <property type="match status" value="1"/>
</dbReference>
<reference evidence="5 6" key="1">
    <citation type="submission" date="2020-03" db="EMBL/GenBank/DDBJ databases">
        <title>Roseomonas selenitidurans sp. nov. isolated from soil.</title>
        <authorList>
            <person name="Liu H."/>
        </authorList>
    </citation>
    <scope>NUCLEOTIDE SEQUENCE [LARGE SCALE GENOMIC DNA]</scope>
    <source>
        <strain evidence="5 6">JCM 15073</strain>
    </source>
</reference>
<name>A0ABX1F1L2_9PROT</name>